<gene>
    <name evidence="3" type="ordered locus">VC0395_0273</name>
</gene>
<dbReference type="CDD" id="cd01949">
    <property type="entry name" value="GGDEF"/>
    <property type="match status" value="1"/>
</dbReference>
<feature type="domain" description="GGDEF" evidence="2">
    <location>
        <begin position="227"/>
        <end position="368"/>
    </location>
</feature>
<dbReference type="PANTHER" id="PTHR46663:SF3">
    <property type="entry name" value="SLL0267 PROTEIN"/>
    <property type="match status" value="1"/>
</dbReference>
<dbReference type="InterPro" id="IPR043128">
    <property type="entry name" value="Rev_trsase/Diguanyl_cyclase"/>
</dbReference>
<name>A0A0H3AGH6_VIBC3</name>
<feature type="transmembrane region" description="Helical" evidence="1">
    <location>
        <begin position="85"/>
        <end position="104"/>
    </location>
</feature>
<keyword evidence="1" id="KW-0812">Transmembrane</keyword>
<dbReference type="EMBL" id="CP000626">
    <property type="protein sequence ID" value="ABQ19372.1"/>
    <property type="molecule type" value="Genomic_DNA"/>
</dbReference>
<feature type="transmembrane region" description="Helical" evidence="1">
    <location>
        <begin position="54"/>
        <end position="73"/>
    </location>
</feature>
<dbReference type="Pfam" id="PF00990">
    <property type="entry name" value="GGDEF"/>
    <property type="match status" value="1"/>
</dbReference>
<dbReference type="InterPro" id="IPR000160">
    <property type="entry name" value="GGDEF_dom"/>
</dbReference>
<keyword evidence="1" id="KW-0472">Membrane</keyword>
<dbReference type="AlphaFoldDB" id="A0A0H3AGH6"/>
<dbReference type="Proteomes" id="UP000000249">
    <property type="component" value="Chromosome 2"/>
</dbReference>
<proteinExistence type="predicted"/>
<organism evidence="3 4">
    <name type="scientific">Vibrio cholerae serotype O1 (strain ATCC 39541 / Classical Ogawa 395 / O395)</name>
    <dbReference type="NCBI Taxonomy" id="345073"/>
    <lineage>
        <taxon>Bacteria</taxon>
        <taxon>Pseudomonadati</taxon>
        <taxon>Pseudomonadota</taxon>
        <taxon>Gammaproteobacteria</taxon>
        <taxon>Vibrionales</taxon>
        <taxon>Vibrionaceae</taxon>
        <taxon>Vibrio</taxon>
    </lineage>
</organism>
<evidence type="ECO:0000259" key="2">
    <source>
        <dbReference type="PROSITE" id="PS50887"/>
    </source>
</evidence>
<dbReference type="eggNOG" id="COG2199">
    <property type="taxonomic scope" value="Bacteria"/>
</dbReference>
<dbReference type="InterPro" id="IPR029787">
    <property type="entry name" value="Nucleotide_cyclase"/>
</dbReference>
<evidence type="ECO:0000313" key="4">
    <source>
        <dbReference type="Proteomes" id="UP000000249"/>
    </source>
</evidence>
<dbReference type="PROSITE" id="PS50887">
    <property type="entry name" value="GGDEF"/>
    <property type="match status" value="1"/>
</dbReference>
<dbReference type="PATRIC" id="fig|345073.21.peg.3714"/>
<dbReference type="SUPFAM" id="SSF55073">
    <property type="entry name" value="Nucleotide cyclase"/>
    <property type="match status" value="1"/>
</dbReference>
<feature type="transmembrane region" description="Helical" evidence="1">
    <location>
        <begin position="158"/>
        <end position="178"/>
    </location>
</feature>
<feature type="transmembrane region" description="Helical" evidence="1">
    <location>
        <begin position="27"/>
        <end position="48"/>
    </location>
</feature>
<accession>A0A0H3AGH6</accession>
<dbReference type="OrthoDB" id="9812260at2"/>
<evidence type="ECO:0000313" key="3">
    <source>
        <dbReference type="EMBL" id="ABQ19372.1"/>
    </source>
</evidence>
<sequence>MDRIWMDSFAGNQLKEMTEMRFARKQHIVLISSGVATAIFLGFALYYYFNHQPLSSGLLLLSGIVTLLNMISLNRHRELHTQADLILSLILLTYALALVSNAQHELSHLLWLYPLITTLVMINPFRLGLVYSAAICLAMTASILFNPAQTGSYPIAQTYFLVSLFTLTIICNTASFFFSKAINYIHTLYQEGIEELAYLDPLTGLANRWSFETWATEKLKEQQSSNTITALVFLDIDNFKRINDSYGHDVGDQVLKHFAHRLRNNIRNKDRATNQHDYSIARFAGDEFVLLLYGVRNLRDLDNILNRICNLFVDRYPETDMLNNLTVSIGAAIYPKDAITLPELTRCADKAMYAAKHGGKNQYRYYHDAAFPPAVETVLGSQPVEAPNVTPLKKAH</sequence>
<reference evidence="3 4" key="1">
    <citation type="submission" date="2007-03" db="EMBL/GenBank/DDBJ databases">
        <authorList>
            <person name="Heidelberg J."/>
        </authorList>
    </citation>
    <scope>NUCLEOTIDE SEQUENCE [LARGE SCALE GENOMIC DNA]</scope>
    <source>
        <strain evidence="4">ATCC 39541 / Classical Ogawa 395 / O395</strain>
    </source>
</reference>
<keyword evidence="1" id="KW-1133">Transmembrane helix</keyword>
<evidence type="ECO:0000256" key="1">
    <source>
        <dbReference type="SAM" id="Phobius"/>
    </source>
</evidence>
<dbReference type="KEGG" id="vco:VC0395_0273"/>
<protein>
    <submittedName>
        <fullName evidence="3">GGDEF family protein</fullName>
    </submittedName>
</protein>
<dbReference type="InterPro" id="IPR052163">
    <property type="entry name" value="DGC-Regulatory_Protein"/>
</dbReference>
<dbReference type="SMART" id="SM00267">
    <property type="entry name" value="GGDEF"/>
    <property type="match status" value="1"/>
</dbReference>
<dbReference type="FunFam" id="3.30.70.270:FF:000117">
    <property type="entry name" value="GGDEF family protein"/>
    <property type="match status" value="1"/>
</dbReference>
<dbReference type="KEGG" id="vcr:VC395_A0990"/>
<dbReference type="PANTHER" id="PTHR46663">
    <property type="entry name" value="DIGUANYLATE CYCLASE DGCT-RELATED"/>
    <property type="match status" value="1"/>
</dbReference>
<feature type="transmembrane region" description="Helical" evidence="1">
    <location>
        <begin position="124"/>
        <end position="146"/>
    </location>
</feature>
<dbReference type="NCBIfam" id="TIGR00254">
    <property type="entry name" value="GGDEF"/>
    <property type="match status" value="1"/>
</dbReference>
<dbReference type="Gene3D" id="3.30.70.270">
    <property type="match status" value="1"/>
</dbReference>